<name>A0A6A4GG13_9AGAR</name>
<dbReference type="Proteomes" id="UP000799118">
    <property type="component" value="Unassembled WGS sequence"/>
</dbReference>
<evidence type="ECO:0000313" key="1">
    <source>
        <dbReference type="EMBL" id="KAE9384539.1"/>
    </source>
</evidence>
<sequence>MPPPDAFPYQKCDIAAKKSCNNWVSPVRELIEQEYNISCCVFNNFEGLVVG</sequence>
<gene>
    <name evidence="1" type="ORF">BT96DRAFT_929239</name>
</gene>
<accession>A0A6A4GG13</accession>
<keyword evidence="2" id="KW-1185">Reference proteome</keyword>
<dbReference type="AlphaFoldDB" id="A0A6A4GG13"/>
<reference evidence="1" key="1">
    <citation type="journal article" date="2019" name="Environ. Microbiol.">
        <title>Fungal ecological strategies reflected in gene transcription - a case study of two litter decomposers.</title>
        <authorList>
            <person name="Barbi F."/>
            <person name="Kohler A."/>
            <person name="Barry K."/>
            <person name="Baskaran P."/>
            <person name="Daum C."/>
            <person name="Fauchery L."/>
            <person name="Ihrmark K."/>
            <person name="Kuo A."/>
            <person name="LaButti K."/>
            <person name="Lipzen A."/>
            <person name="Morin E."/>
            <person name="Grigoriev I.V."/>
            <person name="Henrissat B."/>
            <person name="Lindahl B."/>
            <person name="Martin F."/>
        </authorList>
    </citation>
    <scope>NUCLEOTIDE SEQUENCE</scope>
    <source>
        <strain evidence="1">JB14</strain>
    </source>
</reference>
<organism evidence="1 2">
    <name type="scientific">Gymnopus androsaceus JB14</name>
    <dbReference type="NCBI Taxonomy" id="1447944"/>
    <lineage>
        <taxon>Eukaryota</taxon>
        <taxon>Fungi</taxon>
        <taxon>Dikarya</taxon>
        <taxon>Basidiomycota</taxon>
        <taxon>Agaricomycotina</taxon>
        <taxon>Agaricomycetes</taxon>
        <taxon>Agaricomycetidae</taxon>
        <taxon>Agaricales</taxon>
        <taxon>Marasmiineae</taxon>
        <taxon>Omphalotaceae</taxon>
        <taxon>Gymnopus</taxon>
    </lineage>
</organism>
<evidence type="ECO:0000313" key="2">
    <source>
        <dbReference type="Proteomes" id="UP000799118"/>
    </source>
</evidence>
<protein>
    <submittedName>
        <fullName evidence="1">Uncharacterized protein</fullName>
    </submittedName>
</protein>
<proteinExistence type="predicted"/>
<dbReference type="EMBL" id="ML770126">
    <property type="protein sequence ID" value="KAE9384539.1"/>
    <property type="molecule type" value="Genomic_DNA"/>
</dbReference>